<name>A0A1L7RLV5_9ACTO</name>
<evidence type="ECO:0000313" key="2">
    <source>
        <dbReference type="EMBL" id="CED90264.1"/>
    </source>
</evidence>
<dbReference type="AlphaFoldDB" id="A0A1L7RLV5"/>
<gene>
    <name evidence="2" type="ORF">AAM4_0369</name>
</gene>
<feature type="compositionally biased region" description="Basic and acidic residues" evidence="1">
    <location>
        <begin position="114"/>
        <end position="125"/>
    </location>
</feature>
<protein>
    <submittedName>
        <fullName evidence="2">Uncharacterized protein</fullName>
    </submittedName>
</protein>
<organism evidence="2">
    <name type="scientific">Actinomyces succiniciruminis</name>
    <dbReference type="NCBI Taxonomy" id="1522002"/>
    <lineage>
        <taxon>Bacteria</taxon>
        <taxon>Bacillati</taxon>
        <taxon>Actinomycetota</taxon>
        <taxon>Actinomycetes</taxon>
        <taxon>Actinomycetales</taxon>
        <taxon>Actinomycetaceae</taxon>
        <taxon>Actinomyces</taxon>
    </lineage>
</organism>
<proteinExistence type="predicted"/>
<sequence>MAIQPSELGVADQTLARRVLAHAQVIAPCLHSLDDAARLDALAILQGVAAEAQARGLRSVASQSVGTARVTYGSAASWFTDDDRAALRALCAQASRSSVASSGHPVGSFPAPSRDLRAIWPERED</sequence>
<dbReference type="EMBL" id="LK995470">
    <property type="protein sequence ID" value="CED90264.1"/>
    <property type="molecule type" value="Genomic_DNA"/>
</dbReference>
<feature type="region of interest" description="Disordered" evidence="1">
    <location>
        <begin position="96"/>
        <end position="125"/>
    </location>
</feature>
<dbReference type="RefSeq" id="WP_210578580.1">
    <property type="nucleotide sequence ID" value="NZ_LK995470.1"/>
</dbReference>
<accession>A0A1L7RLV5</accession>
<evidence type="ECO:0000256" key="1">
    <source>
        <dbReference type="SAM" id="MobiDB-lite"/>
    </source>
</evidence>
<reference evidence="2" key="1">
    <citation type="submission" date="2014-07" db="EMBL/GenBank/DDBJ databases">
        <authorList>
            <person name="Zhang J.E."/>
            <person name="Yang H."/>
            <person name="Guo J."/>
            <person name="Deng Z."/>
            <person name="Luo H."/>
            <person name="Luo M."/>
            <person name="Zhao B."/>
        </authorList>
    </citation>
    <scope>NUCLEOTIDE SEQUENCE</scope>
    <source>
        <strain evidence="2">AM4</strain>
    </source>
</reference>